<dbReference type="InterPro" id="IPR002938">
    <property type="entry name" value="FAD-bd"/>
</dbReference>
<dbReference type="InterPro" id="IPR050493">
    <property type="entry name" value="FAD-dep_Monooxygenase_BioMet"/>
</dbReference>
<dbReference type="GO" id="GO:0071949">
    <property type="term" value="F:FAD binding"/>
    <property type="evidence" value="ECO:0007669"/>
    <property type="project" value="InterPro"/>
</dbReference>
<dbReference type="EMBL" id="JAVRRD010000011">
    <property type="protein sequence ID" value="KAK5053860.1"/>
    <property type="molecule type" value="Genomic_DNA"/>
</dbReference>
<evidence type="ECO:0000256" key="6">
    <source>
        <dbReference type="SAM" id="MobiDB-lite"/>
    </source>
</evidence>
<dbReference type="Gene3D" id="2.40.400.10">
    <property type="entry name" value="Acetoacetate decarboxylase-like"/>
    <property type="match status" value="1"/>
</dbReference>
<keyword evidence="3" id="KW-0274">FAD</keyword>
<organism evidence="8 9">
    <name type="scientific">Exophiala bonariae</name>
    <dbReference type="NCBI Taxonomy" id="1690606"/>
    <lineage>
        <taxon>Eukaryota</taxon>
        <taxon>Fungi</taxon>
        <taxon>Dikarya</taxon>
        <taxon>Ascomycota</taxon>
        <taxon>Pezizomycotina</taxon>
        <taxon>Eurotiomycetes</taxon>
        <taxon>Chaetothyriomycetidae</taxon>
        <taxon>Chaetothyriales</taxon>
        <taxon>Herpotrichiellaceae</taxon>
        <taxon>Exophiala</taxon>
    </lineage>
</organism>
<dbReference type="SUPFAM" id="SSF160104">
    <property type="entry name" value="Acetoacetate decarboxylase-like"/>
    <property type="match status" value="1"/>
</dbReference>
<dbReference type="Pfam" id="PF06314">
    <property type="entry name" value="ADC"/>
    <property type="match status" value="1"/>
</dbReference>
<dbReference type="Gene3D" id="3.50.50.60">
    <property type="entry name" value="FAD/NAD(P)-binding domain"/>
    <property type="match status" value="1"/>
</dbReference>
<dbReference type="GO" id="GO:0016829">
    <property type="term" value="F:lyase activity"/>
    <property type="evidence" value="ECO:0007669"/>
    <property type="project" value="InterPro"/>
</dbReference>
<evidence type="ECO:0000313" key="9">
    <source>
        <dbReference type="Proteomes" id="UP001358417"/>
    </source>
</evidence>
<gene>
    <name evidence="8" type="ORF">LTR84_001822</name>
</gene>
<feature type="domain" description="FAD-binding" evidence="7">
    <location>
        <begin position="22"/>
        <end position="373"/>
    </location>
</feature>
<dbReference type="SUPFAM" id="SSF54373">
    <property type="entry name" value="FAD-linked reductases, C-terminal domain"/>
    <property type="match status" value="1"/>
</dbReference>
<evidence type="ECO:0000256" key="3">
    <source>
        <dbReference type="ARBA" id="ARBA00022827"/>
    </source>
</evidence>
<comment type="caution">
    <text evidence="8">The sequence shown here is derived from an EMBL/GenBank/DDBJ whole genome shotgun (WGS) entry which is preliminary data.</text>
</comment>
<evidence type="ECO:0000256" key="2">
    <source>
        <dbReference type="ARBA" id="ARBA00022630"/>
    </source>
</evidence>
<keyword evidence="9" id="KW-1185">Reference proteome</keyword>
<dbReference type="PRINTS" id="PR00420">
    <property type="entry name" value="RNGMNOXGNASE"/>
</dbReference>
<evidence type="ECO:0000256" key="1">
    <source>
        <dbReference type="ARBA" id="ARBA00007992"/>
    </source>
</evidence>
<evidence type="ECO:0000256" key="4">
    <source>
        <dbReference type="ARBA" id="ARBA00023002"/>
    </source>
</evidence>
<evidence type="ECO:0000256" key="5">
    <source>
        <dbReference type="ARBA" id="ARBA00023033"/>
    </source>
</evidence>
<dbReference type="RefSeq" id="XP_064706985.1">
    <property type="nucleotide sequence ID" value="XM_064845440.1"/>
</dbReference>
<feature type="compositionally biased region" description="Pro residues" evidence="6">
    <location>
        <begin position="618"/>
        <end position="633"/>
    </location>
</feature>
<dbReference type="GeneID" id="89970038"/>
<dbReference type="Proteomes" id="UP001358417">
    <property type="component" value="Unassembled WGS sequence"/>
</dbReference>
<dbReference type="PANTHER" id="PTHR13789:SF261">
    <property type="entry name" value="HYDROXYLASE, PUTATIVE (AFU_ORTHOLOGUE AFUA_7G00590)-RELATED"/>
    <property type="match status" value="1"/>
</dbReference>
<dbReference type="InterPro" id="IPR010451">
    <property type="entry name" value="Acetoacetate_decarboxylase"/>
</dbReference>
<dbReference type="Pfam" id="PF01494">
    <property type="entry name" value="FAD_binding_3"/>
    <property type="match status" value="1"/>
</dbReference>
<keyword evidence="4" id="KW-0560">Oxidoreductase</keyword>
<proteinExistence type="inferred from homology"/>
<feature type="region of interest" description="Disordered" evidence="6">
    <location>
        <begin position="598"/>
        <end position="642"/>
    </location>
</feature>
<sequence length="735" mass="80304">MNGSMNGGSGRHEPSTAGPLNIVISGAGIGGLFAAISLRRAGHQVTILERSSFSQEFGAAVHLAPNSNGLLRRVGIYAEEFGANPSLKFVEYKHTGEHVRTIPNAGPLFQHPWLLAHRVRLHDRLKKLATSETGEGTPVKLILATKVESIDAANATVTTKSGETFQGDLIVGADGVHSSARRSIPGGENVKAFDSGKSAFRFIIPANRARENPLTQAYVQAPGELTMWISHDRRVVMYPTNDNEELNFVCIHPSGETNASGDWNNDTSLESMLKVFESFGDGVKALLGMADPATLRVWNLLDMKKLPSFVEGRLALIGDAAHPFTPHQGQGAGMAIEDGASLAVMLPLGTRRDEIPERLGLYNQARYDRAHMIQHFSRIVGQDEKDRTEALDMFKFTFTNFCHDEHDHSSQLLREYEWSKSPQVYWRQPIAFGPMPGPRQDINGITRKADHSTYITASIRFKTSRTLLQNLFPHGKERRRGWSFTSPGSVAYASFSQTTLNRMDWLGGGGYNHLGLYIHGVQYTKKDGSIVRGAYLPILFENLTDPILSGREELGMPKLYSSIEVHRRGESSYFINTAWQGATWGRFRLTGLREADAGQNSNGASHAAAASISSAPASGPPPGQGPPRGPPGGGPDEGILSYRYMPSVGSSQKGTAAEEYPVYVPFSEERPIPRVNRTWIASSASFDIDAMDRDALPTLHHVIERLAEIPVYDIVEAKVVEGTGVPDVAAASRVD</sequence>
<dbReference type="GO" id="GO:0004497">
    <property type="term" value="F:monooxygenase activity"/>
    <property type="evidence" value="ECO:0007669"/>
    <property type="project" value="UniProtKB-KW"/>
</dbReference>
<accession>A0AAV9NBG1</accession>
<keyword evidence="5" id="KW-0503">Monooxygenase</keyword>
<evidence type="ECO:0000259" key="7">
    <source>
        <dbReference type="Pfam" id="PF01494"/>
    </source>
</evidence>
<keyword evidence="2" id="KW-0285">Flavoprotein</keyword>
<evidence type="ECO:0000313" key="8">
    <source>
        <dbReference type="EMBL" id="KAK5053860.1"/>
    </source>
</evidence>
<reference evidence="8 9" key="1">
    <citation type="submission" date="2023-08" db="EMBL/GenBank/DDBJ databases">
        <title>Black Yeasts Isolated from many extreme environments.</title>
        <authorList>
            <person name="Coleine C."/>
            <person name="Stajich J.E."/>
            <person name="Selbmann L."/>
        </authorList>
    </citation>
    <scope>NUCLEOTIDE SEQUENCE [LARGE SCALE GENOMIC DNA]</scope>
    <source>
        <strain evidence="8 9">CCFEE 5792</strain>
    </source>
</reference>
<comment type="similarity">
    <text evidence="1">Belongs to the paxM FAD-dependent monooxygenase family.</text>
</comment>
<name>A0AAV9NBG1_9EURO</name>
<protein>
    <recommendedName>
        <fullName evidence="7">FAD-binding domain-containing protein</fullName>
    </recommendedName>
</protein>
<dbReference type="InterPro" id="IPR023375">
    <property type="entry name" value="ADC_dom_sf"/>
</dbReference>
<dbReference type="AlphaFoldDB" id="A0AAV9NBG1"/>
<dbReference type="SUPFAM" id="SSF51905">
    <property type="entry name" value="FAD/NAD(P)-binding domain"/>
    <property type="match status" value="1"/>
</dbReference>
<dbReference type="PANTHER" id="PTHR13789">
    <property type="entry name" value="MONOOXYGENASE"/>
    <property type="match status" value="1"/>
</dbReference>
<dbReference type="InterPro" id="IPR036188">
    <property type="entry name" value="FAD/NAD-bd_sf"/>
</dbReference>
<feature type="compositionally biased region" description="Low complexity" evidence="6">
    <location>
        <begin position="598"/>
        <end position="617"/>
    </location>
</feature>